<sequence length="256" mass="27858">MLEAHQLGKAYRLGETEVVALAGVDLTFPRGSITTVVGRSGCGKTTLLRLLAGLEQPTSGALRRQGGPVRTGVVFQEARLMPWLDTLGNVSFGLRRRFPASVAEERSRVALETVGLSAFADAMPSQLSGGMAQRVAIARALVTEPDLLLLDEPFAALDAFTRRAMQNELIAIWQKKRPTIVFVTHDVEEAVLLGQHVLELERGRVVGHEPVDLPFPRDPTATAVNDHRRRILANLTAPAREPETAVLPAPDKEPSR</sequence>
<dbReference type="InterPro" id="IPR003439">
    <property type="entry name" value="ABC_transporter-like_ATP-bd"/>
</dbReference>
<dbReference type="InterPro" id="IPR017871">
    <property type="entry name" value="ABC_transporter-like_CS"/>
</dbReference>
<dbReference type="Pfam" id="PF00005">
    <property type="entry name" value="ABC_tran"/>
    <property type="match status" value="1"/>
</dbReference>
<protein>
    <submittedName>
        <fullName evidence="8">Sulfonate transport system ATP-binding protein</fullName>
    </submittedName>
</protein>
<dbReference type="InterPro" id="IPR003593">
    <property type="entry name" value="AAA+_ATPase"/>
</dbReference>
<dbReference type="Proteomes" id="UP000051562">
    <property type="component" value="Unassembled WGS sequence"/>
</dbReference>
<dbReference type="PROSITE" id="PS00211">
    <property type="entry name" value="ABC_TRANSPORTER_1"/>
    <property type="match status" value="1"/>
</dbReference>
<keyword evidence="3" id="KW-0547">Nucleotide-binding</keyword>
<evidence type="ECO:0000256" key="3">
    <source>
        <dbReference type="ARBA" id="ARBA00022741"/>
    </source>
</evidence>
<dbReference type="AlphaFoldDB" id="A0A0Q3I161"/>
<evidence type="ECO:0000313" key="7">
    <source>
        <dbReference type="EMBL" id="KQK28664.1"/>
    </source>
</evidence>
<reference evidence="7 9" key="1">
    <citation type="submission" date="2015-10" db="EMBL/GenBank/DDBJ databases">
        <title>Draft genome of Bosea thiooxidans.</title>
        <authorList>
            <person name="Wang X."/>
        </authorList>
    </citation>
    <scope>NUCLEOTIDE SEQUENCE [LARGE SCALE GENOMIC DNA]</scope>
    <source>
        <strain evidence="7 9">CGMCC 9174</strain>
    </source>
</reference>
<feature type="region of interest" description="Disordered" evidence="5">
    <location>
        <begin position="237"/>
        <end position="256"/>
    </location>
</feature>
<feature type="domain" description="ABC transporter" evidence="6">
    <location>
        <begin position="2"/>
        <end position="227"/>
    </location>
</feature>
<proteinExistence type="inferred from homology"/>
<dbReference type="Gene3D" id="3.40.50.300">
    <property type="entry name" value="P-loop containing nucleotide triphosphate hydrolases"/>
    <property type="match status" value="1"/>
</dbReference>
<dbReference type="CDD" id="cd03293">
    <property type="entry name" value="ABC_NrtD_SsuB_transporters"/>
    <property type="match status" value="1"/>
</dbReference>
<organism evidence="7 9">
    <name type="scientific">Bosea thiooxidans</name>
    <dbReference type="NCBI Taxonomy" id="53254"/>
    <lineage>
        <taxon>Bacteria</taxon>
        <taxon>Pseudomonadati</taxon>
        <taxon>Pseudomonadota</taxon>
        <taxon>Alphaproteobacteria</taxon>
        <taxon>Hyphomicrobiales</taxon>
        <taxon>Boseaceae</taxon>
        <taxon>Bosea</taxon>
    </lineage>
</organism>
<dbReference type="SUPFAM" id="SSF52540">
    <property type="entry name" value="P-loop containing nucleoside triphosphate hydrolases"/>
    <property type="match status" value="1"/>
</dbReference>
<evidence type="ECO:0000256" key="4">
    <source>
        <dbReference type="ARBA" id="ARBA00022840"/>
    </source>
</evidence>
<keyword evidence="2" id="KW-0813">Transport</keyword>
<evidence type="ECO:0000259" key="6">
    <source>
        <dbReference type="PROSITE" id="PS50893"/>
    </source>
</evidence>
<evidence type="ECO:0000256" key="1">
    <source>
        <dbReference type="ARBA" id="ARBA00005417"/>
    </source>
</evidence>
<dbReference type="PANTHER" id="PTHR42788:SF19">
    <property type="entry name" value="ALIPHATIC SULFONATES IMPORT ATP-BINDING PROTEIN SSUB 2"/>
    <property type="match status" value="1"/>
</dbReference>
<gene>
    <name evidence="7" type="ORF">ARD30_21040</name>
    <name evidence="8" type="ORF">SAMN05660750_02636</name>
</gene>
<dbReference type="GO" id="GO:0005524">
    <property type="term" value="F:ATP binding"/>
    <property type="evidence" value="ECO:0007669"/>
    <property type="project" value="UniProtKB-KW"/>
</dbReference>
<dbReference type="PANTHER" id="PTHR42788">
    <property type="entry name" value="TAURINE IMPORT ATP-BINDING PROTEIN-RELATED"/>
    <property type="match status" value="1"/>
</dbReference>
<keyword evidence="4 8" id="KW-0067">ATP-binding</keyword>
<dbReference type="GO" id="GO:0016887">
    <property type="term" value="F:ATP hydrolysis activity"/>
    <property type="evidence" value="ECO:0007669"/>
    <property type="project" value="InterPro"/>
</dbReference>
<dbReference type="SMART" id="SM00382">
    <property type="entry name" value="AAA"/>
    <property type="match status" value="1"/>
</dbReference>
<keyword evidence="9" id="KW-1185">Reference proteome</keyword>
<dbReference type="EMBL" id="FUYX01000006">
    <property type="protein sequence ID" value="SKB84889.1"/>
    <property type="molecule type" value="Genomic_DNA"/>
</dbReference>
<evidence type="ECO:0000313" key="9">
    <source>
        <dbReference type="Proteomes" id="UP000051562"/>
    </source>
</evidence>
<dbReference type="STRING" id="53254.SAMN05660750_02636"/>
<accession>A0A0Q3I161</accession>
<dbReference type="InterPro" id="IPR027417">
    <property type="entry name" value="P-loop_NTPase"/>
</dbReference>
<dbReference type="PROSITE" id="PS50893">
    <property type="entry name" value="ABC_TRANSPORTER_2"/>
    <property type="match status" value="1"/>
</dbReference>
<dbReference type="Proteomes" id="UP000190130">
    <property type="component" value="Unassembled WGS sequence"/>
</dbReference>
<evidence type="ECO:0000256" key="5">
    <source>
        <dbReference type="SAM" id="MobiDB-lite"/>
    </source>
</evidence>
<evidence type="ECO:0000313" key="8">
    <source>
        <dbReference type="EMBL" id="SKB84889.1"/>
    </source>
</evidence>
<evidence type="ECO:0000256" key="2">
    <source>
        <dbReference type="ARBA" id="ARBA00022448"/>
    </source>
</evidence>
<reference evidence="8 10" key="2">
    <citation type="submission" date="2017-02" db="EMBL/GenBank/DDBJ databases">
        <authorList>
            <person name="Peterson S.W."/>
        </authorList>
    </citation>
    <scope>NUCLEOTIDE SEQUENCE [LARGE SCALE GENOMIC DNA]</scope>
    <source>
        <strain evidence="8 10">DSM 9653</strain>
    </source>
</reference>
<comment type="similarity">
    <text evidence="1">Belongs to the ABC transporter superfamily.</text>
</comment>
<dbReference type="RefSeq" id="WP_055730012.1">
    <property type="nucleotide sequence ID" value="NZ_FUYX01000006.1"/>
</dbReference>
<evidence type="ECO:0000313" key="10">
    <source>
        <dbReference type="Proteomes" id="UP000190130"/>
    </source>
</evidence>
<dbReference type="EMBL" id="LMAR01000064">
    <property type="protein sequence ID" value="KQK28664.1"/>
    <property type="molecule type" value="Genomic_DNA"/>
</dbReference>
<name>A0A0Q3I161_9HYPH</name>
<dbReference type="InterPro" id="IPR050166">
    <property type="entry name" value="ABC_transporter_ATP-bind"/>
</dbReference>